<organism evidence="2 3">
    <name type="scientific">Verticillium dahliae</name>
    <name type="common">Verticillium wilt</name>
    <dbReference type="NCBI Taxonomy" id="27337"/>
    <lineage>
        <taxon>Eukaryota</taxon>
        <taxon>Fungi</taxon>
        <taxon>Dikarya</taxon>
        <taxon>Ascomycota</taxon>
        <taxon>Pezizomycotina</taxon>
        <taxon>Sordariomycetes</taxon>
        <taxon>Hypocreomycetidae</taxon>
        <taxon>Glomerellales</taxon>
        <taxon>Plectosphaerellaceae</taxon>
        <taxon>Verticillium</taxon>
    </lineage>
</organism>
<reference evidence="2 3" key="1">
    <citation type="submission" date="2017-12" db="EMBL/GenBank/DDBJ databases">
        <title>Comparative genomics yields insights into virulence evolution of Verticillium dahliae.</title>
        <authorList>
            <person name="Fan R."/>
            <person name="Armitage A.D."/>
            <person name="Cascant-Lopez E."/>
            <person name="Sobczyk M."/>
            <person name="Cockerton H.M."/>
            <person name="Harrison R.J."/>
        </authorList>
    </citation>
    <scope>NUCLEOTIDE SEQUENCE [LARGE SCALE GENOMIC DNA]</scope>
    <source>
        <strain evidence="2 3">12008</strain>
    </source>
</reference>
<evidence type="ECO:0000256" key="1">
    <source>
        <dbReference type="SAM" id="MobiDB-lite"/>
    </source>
</evidence>
<feature type="region of interest" description="Disordered" evidence="1">
    <location>
        <begin position="1"/>
        <end position="59"/>
    </location>
</feature>
<comment type="caution">
    <text evidence="2">The sequence shown here is derived from an EMBL/GenBank/DDBJ whole genome shotgun (WGS) entry which is preliminary data.</text>
</comment>
<dbReference type="Proteomes" id="UP000236305">
    <property type="component" value="Unassembled WGS sequence"/>
</dbReference>
<protein>
    <submittedName>
        <fullName evidence="2">Uncharacterized protein</fullName>
    </submittedName>
</protein>
<dbReference type="AlphaFoldDB" id="A0A2J8F5Y9"/>
<dbReference type="EMBL" id="MPSH01000018">
    <property type="protein sequence ID" value="PNH30949.1"/>
    <property type="molecule type" value="Genomic_DNA"/>
</dbReference>
<accession>A0A2J8F5Y9</accession>
<sequence>MTQPQINTGTSGAPLRHGNARVAALAAPSPSVCPRTAQEPGGGTGRHEGGGDADADARLAGMGVLEGEHEEESLLTLSCSRRSGRKTGLDVRP</sequence>
<evidence type="ECO:0000313" key="2">
    <source>
        <dbReference type="EMBL" id="PNH30949.1"/>
    </source>
</evidence>
<gene>
    <name evidence="2" type="ORF">BJF96_g5756</name>
</gene>
<proteinExistence type="predicted"/>
<feature type="compositionally biased region" description="Polar residues" evidence="1">
    <location>
        <begin position="1"/>
        <end position="11"/>
    </location>
</feature>
<evidence type="ECO:0000313" key="3">
    <source>
        <dbReference type="Proteomes" id="UP000236305"/>
    </source>
</evidence>
<name>A0A2J8F5Y9_VERDA</name>